<dbReference type="InterPro" id="IPR050410">
    <property type="entry name" value="CCR4/nocturin_mRNA_transcr"/>
</dbReference>
<gene>
    <name evidence="2" type="ORF">CEUTPL_LOCUS97</name>
</gene>
<keyword evidence="3" id="KW-1185">Reference proteome</keyword>
<evidence type="ECO:0000313" key="2">
    <source>
        <dbReference type="EMBL" id="CAG9759345.1"/>
    </source>
</evidence>
<dbReference type="GO" id="GO:0000175">
    <property type="term" value="F:3'-5'-RNA exonuclease activity"/>
    <property type="evidence" value="ECO:0007669"/>
    <property type="project" value="TreeGrafter"/>
</dbReference>
<dbReference type="EMBL" id="OU892277">
    <property type="protein sequence ID" value="CAG9759345.1"/>
    <property type="molecule type" value="Genomic_DNA"/>
</dbReference>
<dbReference type="PANTHER" id="PTHR12121">
    <property type="entry name" value="CARBON CATABOLITE REPRESSOR PROTEIN 4"/>
    <property type="match status" value="1"/>
</dbReference>
<organism evidence="2 3">
    <name type="scientific">Ceutorhynchus assimilis</name>
    <name type="common">cabbage seed weevil</name>
    <dbReference type="NCBI Taxonomy" id="467358"/>
    <lineage>
        <taxon>Eukaryota</taxon>
        <taxon>Metazoa</taxon>
        <taxon>Ecdysozoa</taxon>
        <taxon>Arthropoda</taxon>
        <taxon>Hexapoda</taxon>
        <taxon>Insecta</taxon>
        <taxon>Pterygota</taxon>
        <taxon>Neoptera</taxon>
        <taxon>Endopterygota</taxon>
        <taxon>Coleoptera</taxon>
        <taxon>Polyphaga</taxon>
        <taxon>Cucujiformia</taxon>
        <taxon>Curculionidae</taxon>
        <taxon>Ceutorhynchinae</taxon>
        <taxon>Ceutorhynchus</taxon>
    </lineage>
</organism>
<dbReference type="InterPro" id="IPR005135">
    <property type="entry name" value="Endo/exonuclease/phosphatase"/>
</dbReference>
<accession>A0A9N9QI18</accession>
<sequence>MIGIVPTRQIFLINQAALVSLKLVIKKKMSYNRFLPDNGLPVPNYSNFSGAPINFLRSLSEANVHFIGDPPEQPQPPPGYTSAFPISSYKLMCGHHSKYRDYGISSDPEDYQKTRNAISRDWINVPIRFQKNSAFEKSFKFSVMSFNVLAQELLQQHPDLYCRHNHLALKWEERWKRIHEEISNYRPDIVCLQEVQESHLSEYFLKQLKLLGYCGIYKKRTGFTCDGCAIFYKMKSVSLLEHVTVEFMQPNIPLLDRNNVAIVAVLCPKGLPDSKFVVATTHLLYNPKRQDVRLAQMQILLAEIERLSFHLDSKKQKKYLPIILNGDFNATPTSSLYEFISKGHLKYEHLAAKKLDDKGIPCQGPVLIPSDLQITDNCQHALLVEVRDAYYKTYESNDKDSKHHEYLMGLSKKVDLNKLHRSANNVCSPNCSSVRKENLFSTGALSHLFAFKSAYRHGDPANPQATTFQNEWVMVDYIFYSGKKKNGQFRDDKLKLSGYLRLPYRSELEGFKIPNDSFGSDHFCLVAKFLLNTGP</sequence>
<proteinExistence type="predicted"/>
<name>A0A9N9QI18_9CUCU</name>
<dbReference type="Gene3D" id="3.60.10.10">
    <property type="entry name" value="Endonuclease/exonuclease/phosphatase"/>
    <property type="match status" value="1"/>
</dbReference>
<dbReference type="PANTHER" id="PTHR12121:SF34">
    <property type="entry name" value="PROTEIN ANGEL"/>
    <property type="match status" value="1"/>
</dbReference>
<dbReference type="OrthoDB" id="10253982at2759"/>
<reference evidence="2" key="1">
    <citation type="submission" date="2022-01" db="EMBL/GenBank/DDBJ databases">
        <authorList>
            <person name="King R."/>
        </authorList>
    </citation>
    <scope>NUCLEOTIDE SEQUENCE</scope>
</reference>
<dbReference type="Pfam" id="PF03372">
    <property type="entry name" value="Exo_endo_phos"/>
    <property type="match status" value="1"/>
</dbReference>
<protein>
    <recommendedName>
        <fullName evidence="1">Endonuclease/exonuclease/phosphatase domain-containing protein</fullName>
    </recommendedName>
</protein>
<evidence type="ECO:0000313" key="3">
    <source>
        <dbReference type="Proteomes" id="UP001152799"/>
    </source>
</evidence>
<dbReference type="AlphaFoldDB" id="A0A9N9QI18"/>
<evidence type="ECO:0000259" key="1">
    <source>
        <dbReference type="Pfam" id="PF03372"/>
    </source>
</evidence>
<dbReference type="SUPFAM" id="SSF56219">
    <property type="entry name" value="DNase I-like"/>
    <property type="match status" value="1"/>
</dbReference>
<feature type="domain" description="Endonuclease/exonuclease/phosphatase" evidence="1">
    <location>
        <begin position="144"/>
        <end position="482"/>
    </location>
</feature>
<dbReference type="Proteomes" id="UP001152799">
    <property type="component" value="Chromosome 1"/>
</dbReference>
<dbReference type="InterPro" id="IPR036691">
    <property type="entry name" value="Endo/exonu/phosph_ase_sf"/>
</dbReference>